<proteinExistence type="inferred from homology"/>
<accession>A0A9D1TPF7</accession>
<feature type="binding site" evidence="3">
    <location>
        <begin position="212"/>
        <end position="214"/>
    </location>
    <ligand>
        <name>substrate</name>
    </ligand>
</feature>
<dbReference type="GO" id="GO:0017061">
    <property type="term" value="F:S-methyl-5-thioadenosine phosphorylase activity"/>
    <property type="evidence" value="ECO:0007669"/>
    <property type="project" value="UniProtKB-UniRule"/>
</dbReference>
<evidence type="ECO:0000313" key="6">
    <source>
        <dbReference type="Proteomes" id="UP000886752"/>
    </source>
</evidence>
<evidence type="ECO:0000259" key="4">
    <source>
        <dbReference type="Pfam" id="PF01048"/>
    </source>
</evidence>
<feature type="site" description="Important for substrate specificity" evidence="3">
    <location>
        <position position="170"/>
    </location>
</feature>
<sequence>MKACIGVIGGSGLDNPDLFVPESQIQEETAFGLPSSPLRKGHLKESGLELVLLSRHGLGHTIPPHRVNHRANIMALKNAGCTYILATTACGSLREDLHPGMLVVPDQFIDATHNPVTFFDTFAAGEIHHTIMADPFAPALRSALLASAQECGIPAHDGATLVSIAGPRFSTRAESRMYRSWGCDLINMTVAPECILANEAGIPYAAMAMVTDYDCWDENRPALGIEEIFAVMKDNVNHILAILLKTFAKIAAQG</sequence>
<dbReference type="InterPro" id="IPR010044">
    <property type="entry name" value="MTAP"/>
</dbReference>
<name>A0A9D1TPF7_9BACT</name>
<keyword evidence="2 3" id="KW-0808">Transferase</keyword>
<feature type="binding site" evidence="3">
    <location>
        <begin position="88"/>
        <end position="89"/>
    </location>
    <ligand>
        <name>phosphate</name>
        <dbReference type="ChEBI" id="CHEBI:43474"/>
    </ligand>
</feature>
<evidence type="ECO:0000313" key="5">
    <source>
        <dbReference type="EMBL" id="HIW00633.1"/>
    </source>
</evidence>
<reference evidence="5" key="1">
    <citation type="journal article" date="2021" name="PeerJ">
        <title>Extensive microbial diversity within the chicken gut microbiome revealed by metagenomics and culture.</title>
        <authorList>
            <person name="Gilroy R."/>
            <person name="Ravi A."/>
            <person name="Getino M."/>
            <person name="Pursley I."/>
            <person name="Horton D.L."/>
            <person name="Alikhan N.F."/>
            <person name="Baker D."/>
            <person name="Gharbi K."/>
            <person name="Hall N."/>
            <person name="Watson M."/>
            <person name="Adriaenssens E.M."/>
            <person name="Foster-Nyarko E."/>
            <person name="Jarju S."/>
            <person name="Secka A."/>
            <person name="Antonio M."/>
            <person name="Oren A."/>
            <person name="Chaudhuri R.R."/>
            <person name="La Ragione R."/>
            <person name="Hildebrand F."/>
            <person name="Pallen M.J."/>
        </authorList>
    </citation>
    <scope>NUCLEOTIDE SEQUENCE</scope>
    <source>
        <strain evidence="5">ChiHecec2B26-446</strain>
    </source>
</reference>
<feature type="site" description="Important for substrate specificity" evidence="3">
    <location>
        <position position="225"/>
    </location>
</feature>
<dbReference type="GO" id="GO:0006166">
    <property type="term" value="P:purine ribonucleoside salvage"/>
    <property type="evidence" value="ECO:0007669"/>
    <property type="project" value="UniProtKB-KW"/>
</dbReference>
<organism evidence="5 6">
    <name type="scientific">Candidatus Desulfovibrio intestinipullorum</name>
    <dbReference type="NCBI Taxonomy" id="2838536"/>
    <lineage>
        <taxon>Bacteria</taxon>
        <taxon>Pseudomonadati</taxon>
        <taxon>Thermodesulfobacteriota</taxon>
        <taxon>Desulfovibrionia</taxon>
        <taxon>Desulfovibrionales</taxon>
        <taxon>Desulfovibrionaceae</taxon>
        <taxon>Desulfovibrio</taxon>
    </lineage>
</organism>
<comment type="catalytic activity">
    <reaction evidence="3">
        <text>S-methyl-5'-thioadenosine + phosphate = 5-(methylsulfanyl)-alpha-D-ribose 1-phosphate + adenine</text>
        <dbReference type="Rhea" id="RHEA:11852"/>
        <dbReference type="ChEBI" id="CHEBI:16708"/>
        <dbReference type="ChEBI" id="CHEBI:17509"/>
        <dbReference type="ChEBI" id="CHEBI:43474"/>
        <dbReference type="ChEBI" id="CHEBI:58533"/>
        <dbReference type="EC" id="2.4.2.28"/>
    </reaction>
</comment>
<dbReference type="HAMAP" id="MF_01963">
    <property type="entry name" value="MTAP"/>
    <property type="match status" value="1"/>
</dbReference>
<keyword evidence="3" id="KW-0660">Purine salvage</keyword>
<dbReference type="Proteomes" id="UP000886752">
    <property type="component" value="Unassembled WGS sequence"/>
</dbReference>
<reference evidence="5" key="2">
    <citation type="submission" date="2021-04" db="EMBL/GenBank/DDBJ databases">
        <authorList>
            <person name="Gilroy R."/>
        </authorList>
    </citation>
    <scope>NUCLEOTIDE SEQUENCE</scope>
    <source>
        <strain evidence="5">ChiHecec2B26-446</strain>
    </source>
</reference>
<feature type="binding site" evidence="3">
    <location>
        <begin position="55"/>
        <end position="56"/>
    </location>
    <ligand>
        <name>phosphate</name>
        <dbReference type="ChEBI" id="CHEBI:43474"/>
    </ligand>
</feature>
<comment type="caution">
    <text evidence="5">The sequence shown here is derived from an EMBL/GenBank/DDBJ whole genome shotgun (WGS) entry which is preliminary data.</text>
</comment>
<comment type="pathway">
    <text evidence="3">Amino-acid biosynthesis; L-methionine biosynthesis via salvage pathway; S-methyl-5-thio-alpha-D-ribose 1-phosphate from S-methyl-5'-thioadenosine (phosphorylase route): step 1/1.</text>
</comment>
<feature type="binding site" evidence="3">
    <location>
        <position position="189"/>
    </location>
    <ligand>
        <name>phosphate</name>
        <dbReference type="ChEBI" id="CHEBI:43474"/>
    </ligand>
</feature>
<dbReference type="InterPro" id="IPR018099">
    <property type="entry name" value="Purine_phosphorylase-2_CS"/>
</dbReference>
<dbReference type="Pfam" id="PF01048">
    <property type="entry name" value="PNP_UDP_1"/>
    <property type="match status" value="1"/>
</dbReference>
<comment type="function">
    <text evidence="3">Catalyzes the reversible phosphorylation of S-methyl-5'-thioadenosine (MTA) to adenine and 5-methylthioribose-1-phosphate. Involved in the breakdown of MTA, a major by-product of polyamine biosynthesis. Responsible for the first step in the methionine salvage pathway after MTA has been generated from S-adenosylmethionine. Has broad substrate specificity with 6-aminopurine nucleosides as preferred substrates.</text>
</comment>
<dbReference type="EMBL" id="DXHV01000056">
    <property type="protein sequence ID" value="HIW00633.1"/>
    <property type="molecule type" value="Genomic_DNA"/>
</dbReference>
<dbReference type="PROSITE" id="PS01240">
    <property type="entry name" value="PNP_MTAP_2"/>
    <property type="match status" value="1"/>
</dbReference>
<dbReference type="EC" id="2.4.2.28" evidence="3"/>
<gene>
    <name evidence="3" type="primary">mtnP</name>
    <name evidence="5" type="ORF">H9894_05515</name>
</gene>
<feature type="binding site" evidence="3">
    <location>
        <position position="11"/>
    </location>
    <ligand>
        <name>phosphate</name>
        <dbReference type="ChEBI" id="CHEBI:43474"/>
    </ligand>
</feature>
<dbReference type="Gene3D" id="3.40.50.1580">
    <property type="entry name" value="Nucleoside phosphorylase domain"/>
    <property type="match status" value="1"/>
</dbReference>
<dbReference type="AlphaFoldDB" id="A0A9D1TPF7"/>
<evidence type="ECO:0000256" key="3">
    <source>
        <dbReference type="HAMAP-Rule" id="MF_01963"/>
    </source>
</evidence>
<protein>
    <recommendedName>
        <fullName evidence="3">S-methyl-5'-thioadenosine phosphorylase</fullName>
        <ecNumber evidence="3">2.4.2.28</ecNumber>
    </recommendedName>
    <alternativeName>
        <fullName evidence="3">5'-methylthioadenosine phosphorylase</fullName>
        <shortName evidence="3">MTA phosphorylase</shortName>
        <shortName evidence="3">MTAP</shortName>
    </alternativeName>
</protein>
<comment type="similarity">
    <text evidence="3">Belongs to the PNP/MTAP phosphorylase family. MTAP subfamily.</text>
</comment>
<keyword evidence="1 3" id="KW-0328">Glycosyltransferase</keyword>
<dbReference type="GO" id="GO:0005829">
    <property type="term" value="C:cytosol"/>
    <property type="evidence" value="ECO:0007669"/>
    <property type="project" value="TreeGrafter"/>
</dbReference>
<dbReference type="GO" id="GO:0019509">
    <property type="term" value="P:L-methionine salvage from methylthioadenosine"/>
    <property type="evidence" value="ECO:0007669"/>
    <property type="project" value="UniProtKB-UniRule"/>
</dbReference>
<dbReference type="PANTHER" id="PTHR42679">
    <property type="entry name" value="S-METHYL-5'-THIOADENOSINE PHOSPHORYLASE"/>
    <property type="match status" value="1"/>
</dbReference>
<dbReference type="InterPro" id="IPR000845">
    <property type="entry name" value="Nucleoside_phosphorylase_d"/>
</dbReference>
<feature type="domain" description="Nucleoside phosphorylase" evidence="4">
    <location>
        <begin position="5"/>
        <end position="245"/>
    </location>
</feature>
<dbReference type="InterPro" id="IPR035994">
    <property type="entry name" value="Nucleoside_phosphorylase_sf"/>
</dbReference>
<comment type="subunit">
    <text evidence="3">Homohexamer. Dimer of a homotrimer.</text>
</comment>
<evidence type="ECO:0000256" key="1">
    <source>
        <dbReference type="ARBA" id="ARBA00022676"/>
    </source>
</evidence>
<dbReference type="PANTHER" id="PTHR42679:SF2">
    <property type="entry name" value="S-METHYL-5'-THIOADENOSINE PHOSPHORYLASE"/>
    <property type="match status" value="1"/>
</dbReference>
<dbReference type="CDD" id="cd09010">
    <property type="entry name" value="MTAP_SsMTAPII_like_MTIP"/>
    <property type="match status" value="1"/>
</dbReference>
<dbReference type="SUPFAM" id="SSF53167">
    <property type="entry name" value="Purine and uridine phosphorylases"/>
    <property type="match status" value="1"/>
</dbReference>
<evidence type="ECO:0000256" key="2">
    <source>
        <dbReference type="ARBA" id="ARBA00022679"/>
    </source>
</evidence>
<feature type="binding site" evidence="3">
    <location>
        <position position="188"/>
    </location>
    <ligand>
        <name>substrate</name>
    </ligand>
</feature>